<proteinExistence type="inferred from homology"/>
<dbReference type="InterPro" id="IPR036942">
    <property type="entry name" value="Beta-barrel_TonB_sf"/>
</dbReference>
<evidence type="ECO:0000256" key="9">
    <source>
        <dbReference type="ARBA" id="ARBA00023065"/>
    </source>
</evidence>
<gene>
    <name evidence="18" type="ORF">J3P46_10985</name>
</gene>
<evidence type="ECO:0000313" key="19">
    <source>
        <dbReference type="Proteomes" id="UP000662821"/>
    </source>
</evidence>
<feature type="signal peptide" evidence="16">
    <location>
        <begin position="1"/>
        <end position="37"/>
    </location>
</feature>
<feature type="chain" id="PRO_5042607218" evidence="16">
    <location>
        <begin position="38"/>
        <end position="834"/>
    </location>
</feature>
<evidence type="ECO:0000256" key="13">
    <source>
        <dbReference type="ARBA" id="ARBA00023237"/>
    </source>
</evidence>
<evidence type="ECO:0000256" key="4">
    <source>
        <dbReference type="ARBA" id="ARBA00022452"/>
    </source>
</evidence>
<evidence type="ECO:0000256" key="2">
    <source>
        <dbReference type="ARBA" id="ARBA00009810"/>
    </source>
</evidence>
<accession>A0AAJ4MX59</accession>
<keyword evidence="12 18" id="KW-0675">Receptor</keyword>
<dbReference type="RefSeq" id="WP_151093888.1">
    <property type="nucleotide sequence ID" value="NZ_CP071520.1"/>
</dbReference>
<dbReference type="Pfam" id="PF00593">
    <property type="entry name" value="TonB_dep_Rec_b-barrel"/>
    <property type="match status" value="1"/>
</dbReference>
<name>A0AAJ4MX59_9BURK</name>
<evidence type="ECO:0000256" key="8">
    <source>
        <dbReference type="ARBA" id="ARBA00023004"/>
    </source>
</evidence>
<dbReference type="InterPro" id="IPR037066">
    <property type="entry name" value="Plug_dom_sf"/>
</dbReference>
<keyword evidence="13 14" id="KW-0998">Cell outer membrane</keyword>
<keyword evidence="5" id="KW-0410">Iron transport</keyword>
<dbReference type="Proteomes" id="UP000662821">
    <property type="component" value="Chromosome"/>
</dbReference>
<dbReference type="PANTHER" id="PTHR32552">
    <property type="entry name" value="FERRICHROME IRON RECEPTOR-RELATED"/>
    <property type="match status" value="1"/>
</dbReference>
<evidence type="ECO:0000259" key="17">
    <source>
        <dbReference type="SMART" id="SM00965"/>
    </source>
</evidence>
<keyword evidence="3 14" id="KW-0813">Transport</keyword>
<comment type="similarity">
    <text evidence="2 14 15">Belongs to the TonB-dependent receptor family.</text>
</comment>
<evidence type="ECO:0000256" key="3">
    <source>
        <dbReference type="ARBA" id="ARBA00022448"/>
    </source>
</evidence>
<dbReference type="GO" id="GO:0038023">
    <property type="term" value="F:signaling receptor activity"/>
    <property type="evidence" value="ECO:0007669"/>
    <property type="project" value="InterPro"/>
</dbReference>
<evidence type="ECO:0000256" key="5">
    <source>
        <dbReference type="ARBA" id="ARBA00022496"/>
    </source>
</evidence>
<dbReference type="FunFam" id="2.170.130.10:FF:000010">
    <property type="entry name" value="Ferripyoverdine receptor"/>
    <property type="match status" value="1"/>
</dbReference>
<dbReference type="GO" id="GO:0015891">
    <property type="term" value="P:siderophore transport"/>
    <property type="evidence" value="ECO:0007669"/>
    <property type="project" value="InterPro"/>
</dbReference>
<keyword evidence="10 15" id="KW-0798">TonB box</keyword>
<dbReference type="AlphaFoldDB" id="A0AAJ4MX59"/>
<evidence type="ECO:0000256" key="10">
    <source>
        <dbReference type="ARBA" id="ARBA00023077"/>
    </source>
</evidence>
<evidence type="ECO:0000256" key="14">
    <source>
        <dbReference type="PROSITE-ProRule" id="PRU01360"/>
    </source>
</evidence>
<dbReference type="SMART" id="SM00965">
    <property type="entry name" value="STN"/>
    <property type="match status" value="1"/>
</dbReference>
<dbReference type="Gene3D" id="2.40.170.20">
    <property type="entry name" value="TonB-dependent receptor, beta-barrel domain"/>
    <property type="match status" value="1"/>
</dbReference>
<evidence type="ECO:0000256" key="11">
    <source>
        <dbReference type="ARBA" id="ARBA00023136"/>
    </source>
</evidence>
<dbReference type="EMBL" id="CP071520">
    <property type="protein sequence ID" value="QSX98366.1"/>
    <property type="molecule type" value="Genomic_DNA"/>
</dbReference>
<dbReference type="SUPFAM" id="SSF56935">
    <property type="entry name" value="Porins"/>
    <property type="match status" value="1"/>
</dbReference>
<evidence type="ECO:0000313" key="18">
    <source>
        <dbReference type="EMBL" id="QSX98366.1"/>
    </source>
</evidence>
<evidence type="ECO:0000256" key="12">
    <source>
        <dbReference type="ARBA" id="ARBA00023170"/>
    </source>
</evidence>
<dbReference type="GO" id="GO:0015344">
    <property type="term" value="F:siderophore uptake transmembrane transporter activity"/>
    <property type="evidence" value="ECO:0007669"/>
    <property type="project" value="TreeGrafter"/>
</dbReference>
<dbReference type="Gene3D" id="3.55.50.30">
    <property type="match status" value="1"/>
</dbReference>
<keyword evidence="7 16" id="KW-0732">Signal</keyword>
<evidence type="ECO:0000256" key="16">
    <source>
        <dbReference type="SAM" id="SignalP"/>
    </source>
</evidence>
<organism evidence="18 19">
    <name type="scientific">Janthinobacterium lividum</name>
    <dbReference type="NCBI Taxonomy" id="29581"/>
    <lineage>
        <taxon>Bacteria</taxon>
        <taxon>Pseudomonadati</taxon>
        <taxon>Pseudomonadota</taxon>
        <taxon>Betaproteobacteria</taxon>
        <taxon>Burkholderiales</taxon>
        <taxon>Oxalobacteraceae</taxon>
        <taxon>Janthinobacterium</taxon>
    </lineage>
</organism>
<keyword evidence="4 14" id="KW-1134">Transmembrane beta strand</keyword>
<protein>
    <submittedName>
        <fullName evidence="18">TonB-dependent siderophore receptor</fullName>
    </submittedName>
</protein>
<keyword evidence="6 14" id="KW-0812">Transmembrane</keyword>
<keyword evidence="11 14" id="KW-0472">Membrane</keyword>
<feature type="domain" description="Secretin/TonB short N-terminal" evidence="17">
    <location>
        <begin position="73"/>
        <end position="124"/>
    </location>
</feature>
<dbReference type="GO" id="GO:0009279">
    <property type="term" value="C:cell outer membrane"/>
    <property type="evidence" value="ECO:0007669"/>
    <property type="project" value="UniProtKB-SubCell"/>
</dbReference>
<dbReference type="InterPro" id="IPR012910">
    <property type="entry name" value="Plug_dom"/>
</dbReference>
<sequence length="834" mass="90486">MSPAIHSKPRIKRMAYAIQLVFIGSALLLNARAPAMAQESAAAPAASQNIQDFQVPAGDLAAALRQVASQSRVILSFTPEQTRGKTSAGLSGRHDVLAALNGVLRGTGLKAERSANGSFVLRPADAAAGGEALSMMPEVSVKAQQDATEGSGAYVSPLPIATATPLGLSIRETPQSVSVITQQRMQDQGLNTIAQVMAQTPGITLFSLGSERSGFTSRGYAITNYQLDGVNTHSENLGLNAIPSQSLADMALYDRIEVLRGASGLMTGAGDASGAINMVRKKPTAQFQASVEGELGSYDERRAMADIAGPLNEARTVRGRLVTLYEEGDGIIDGYSRDKKVVYGVIEADLSADTKLTAGVTHQRNRSKGSLSYLGFPLFYSNGAMTDLPRSFSPAAKSNRFGSNSTDVFATLEHALANDWKLKISANRVQSSQEERAVYMSVSSAFPDQATGDGLMLNGDYRDYRLKVNSVDVNVRGPFSAFGRQHELVLGMDYNEFQSTTDGRFDKNIQQTPVNLYSWNRIAAPVFGDTFVTYDSTRRQASAYAATRLNLSERLKLIAGAKVLRYSENYISDAPAVSFYGESPASESRVFTPYGGLVFDIDATHSLYASYSSIYQPQAAQDRYGKLLAPRAGKTYEAGIKSGWLDGRLNTSAALYQIRQSNLSESDPGYTVPGTNNPANRTIKGARTQGVDLEATGALTPGWNVSASWSYSQTEDNTGKAIQTTFPRHLVKLWTTYRLPGELHRLTIGGGMNWQSRVYSDIDAWQIERTLHWEQKAYSVASLMARYDVSDKLSATVNVANLFDKQYTASVSDWWYSGMHGPARKVALSVRYQF</sequence>
<evidence type="ECO:0000256" key="7">
    <source>
        <dbReference type="ARBA" id="ARBA00022729"/>
    </source>
</evidence>
<dbReference type="PROSITE" id="PS52016">
    <property type="entry name" value="TONB_DEPENDENT_REC_3"/>
    <property type="match status" value="1"/>
</dbReference>
<dbReference type="InterPro" id="IPR011662">
    <property type="entry name" value="Secretin/TonB_short_N"/>
</dbReference>
<dbReference type="InterPro" id="IPR010105">
    <property type="entry name" value="TonB_sidphr_rcpt"/>
</dbReference>
<dbReference type="InterPro" id="IPR039426">
    <property type="entry name" value="TonB-dep_rcpt-like"/>
</dbReference>
<reference evidence="18 19" key="1">
    <citation type="submission" date="2021-03" db="EMBL/GenBank/DDBJ databases">
        <title>Draft genome sequence of Janthinobacterium sp. strain PLB02 isolated from infected primmorphs (Lubomirskia baicalensis).</title>
        <authorList>
            <person name="Chernogor L.I."/>
            <person name="Belikov S.I."/>
            <person name="Petrushin I.S."/>
        </authorList>
    </citation>
    <scope>NUCLEOTIDE SEQUENCE [LARGE SCALE GENOMIC DNA]</scope>
    <source>
        <strain evidence="18 19">PLB02</strain>
    </source>
</reference>
<dbReference type="Pfam" id="PF07715">
    <property type="entry name" value="Plug"/>
    <property type="match status" value="1"/>
</dbReference>
<dbReference type="Pfam" id="PF07660">
    <property type="entry name" value="STN"/>
    <property type="match status" value="1"/>
</dbReference>
<dbReference type="CDD" id="cd01347">
    <property type="entry name" value="ligand_gated_channel"/>
    <property type="match status" value="1"/>
</dbReference>
<evidence type="ECO:0000256" key="6">
    <source>
        <dbReference type="ARBA" id="ARBA00022692"/>
    </source>
</evidence>
<dbReference type="PANTHER" id="PTHR32552:SF74">
    <property type="entry name" value="HYDROXAMATE SIDEROPHORE RECEPTOR FHUE"/>
    <property type="match status" value="1"/>
</dbReference>
<keyword evidence="9" id="KW-0406">Ion transport</keyword>
<keyword evidence="8" id="KW-0408">Iron</keyword>
<evidence type="ECO:0000256" key="15">
    <source>
        <dbReference type="RuleBase" id="RU003357"/>
    </source>
</evidence>
<comment type="subcellular location">
    <subcellularLocation>
        <location evidence="1 14">Cell outer membrane</location>
        <topology evidence="1 14">Multi-pass membrane protein</topology>
    </subcellularLocation>
</comment>
<dbReference type="InterPro" id="IPR000531">
    <property type="entry name" value="Beta-barrel_TonB"/>
</dbReference>
<dbReference type="Gene3D" id="2.170.130.10">
    <property type="entry name" value="TonB-dependent receptor, plug domain"/>
    <property type="match status" value="1"/>
</dbReference>
<evidence type="ECO:0000256" key="1">
    <source>
        <dbReference type="ARBA" id="ARBA00004571"/>
    </source>
</evidence>
<dbReference type="NCBIfam" id="TIGR01783">
    <property type="entry name" value="TonB-siderophor"/>
    <property type="match status" value="1"/>
</dbReference>